<dbReference type="Gene3D" id="2.170.15.10">
    <property type="entry name" value="Proaerolysin, chain A, domain 3"/>
    <property type="match status" value="1"/>
</dbReference>
<dbReference type="Proteomes" id="UP000245119">
    <property type="component" value="Linkage Group LG3"/>
</dbReference>
<dbReference type="PANTHER" id="PTHR39369">
    <property type="entry name" value="LIN-24 (TWENTY-FOUR) LIKE"/>
    <property type="match status" value="1"/>
</dbReference>
<name>A0A2T7PLJ1_POMCA</name>
<evidence type="ECO:0000313" key="2">
    <source>
        <dbReference type="Proteomes" id="UP000245119"/>
    </source>
</evidence>
<dbReference type="OrthoDB" id="5819442at2759"/>
<dbReference type="EMBL" id="PZQS01000003">
    <property type="protein sequence ID" value="PVD34289.1"/>
    <property type="molecule type" value="Genomic_DNA"/>
</dbReference>
<sequence>MTKATVLELDEVIRRHAWGLLRKRSNFLRRLLLDENDYNCEIDWTALTFDHHTSKFEFRPDERTFHTDFGTIKTGTRWVPLHACDFENRSDTKQSHTFRGNRQTTTWVACELSECYTIANAVDVSLNIPNKFLHLRAGRDTSLKISKVKGNVIKEILEWEVNSQVEVMPSWRAHAQLLARETCYIIDFEVRTTLTLPTGVLPVFFKRRSDNTLAFEVKVEDFEEAFKSEQEGGALKEHESPLVHTLMQTTIDQEGKGQSSSKLQLLTRGTSVCVAWSDQKVDIKTFPLSVSDGDDNDVQSDNKYLAQV</sequence>
<keyword evidence="2" id="KW-1185">Reference proteome</keyword>
<evidence type="ECO:0000313" key="1">
    <source>
        <dbReference type="EMBL" id="PVD34289.1"/>
    </source>
</evidence>
<gene>
    <name evidence="1" type="ORF">C0Q70_05558</name>
</gene>
<dbReference type="PANTHER" id="PTHR39369:SF6">
    <property type="entry name" value="LIN-24 (TWENTY-FOUR) LIKE"/>
    <property type="match status" value="1"/>
</dbReference>
<accession>A0A2T7PLJ1</accession>
<dbReference type="CDD" id="cd20237">
    <property type="entry name" value="PFM_LIN24-like"/>
    <property type="match status" value="1"/>
</dbReference>
<comment type="caution">
    <text evidence="1">The sequence shown here is derived from an EMBL/GenBank/DDBJ whole genome shotgun (WGS) entry which is preliminary data.</text>
</comment>
<organism evidence="1 2">
    <name type="scientific">Pomacea canaliculata</name>
    <name type="common">Golden apple snail</name>
    <dbReference type="NCBI Taxonomy" id="400727"/>
    <lineage>
        <taxon>Eukaryota</taxon>
        <taxon>Metazoa</taxon>
        <taxon>Spiralia</taxon>
        <taxon>Lophotrochozoa</taxon>
        <taxon>Mollusca</taxon>
        <taxon>Gastropoda</taxon>
        <taxon>Caenogastropoda</taxon>
        <taxon>Architaenioglossa</taxon>
        <taxon>Ampullarioidea</taxon>
        <taxon>Ampullariidae</taxon>
        <taxon>Pomacea</taxon>
    </lineage>
</organism>
<dbReference type="OMA" id="TWIAVEL"/>
<protein>
    <submittedName>
        <fullName evidence="1">Uncharacterized protein</fullName>
    </submittedName>
</protein>
<proteinExistence type="predicted"/>
<reference evidence="1 2" key="1">
    <citation type="submission" date="2018-04" db="EMBL/GenBank/DDBJ databases">
        <title>The genome of golden apple snail Pomacea canaliculata provides insight into stress tolerance and invasive adaptation.</title>
        <authorList>
            <person name="Liu C."/>
            <person name="Liu B."/>
            <person name="Ren Y."/>
            <person name="Zhang Y."/>
            <person name="Wang H."/>
            <person name="Li S."/>
            <person name="Jiang F."/>
            <person name="Yin L."/>
            <person name="Zhang G."/>
            <person name="Qian W."/>
            <person name="Fan W."/>
        </authorList>
    </citation>
    <scope>NUCLEOTIDE SEQUENCE [LARGE SCALE GENOMIC DNA]</scope>
    <source>
        <strain evidence="1">SZHN2017</strain>
        <tissue evidence="1">Muscle</tissue>
    </source>
</reference>
<dbReference type="AlphaFoldDB" id="A0A2T7PLJ1"/>